<dbReference type="AlphaFoldDB" id="A0AAE0F428"/>
<evidence type="ECO:0000313" key="2">
    <source>
        <dbReference type="EMBL" id="KAK3249565.1"/>
    </source>
</evidence>
<dbReference type="Proteomes" id="UP001190700">
    <property type="component" value="Unassembled WGS sequence"/>
</dbReference>
<evidence type="ECO:0000313" key="3">
    <source>
        <dbReference type="Proteomes" id="UP001190700"/>
    </source>
</evidence>
<gene>
    <name evidence="2" type="ORF">CYMTET_41011</name>
    <name evidence="1" type="ORF">CYMTET_47269</name>
</gene>
<keyword evidence="3" id="KW-1185">Reference proteome</keyword>
<protein>
    <submittedName>
        <fullName evidence="2">Uncharacterized protein</fullName>
    </submittedName>
</protein>
<dbReference type="EMBL" id="LGRX02027263">
    <property type="protein sequence ID" value="KAK3249565.1"/>
    <property type="molecule type" value="Genomic_DNA"/>
</dbReference>
<dbReference type="EMBL" id="LGRX02033090">
    <property type="protein sequence ID" value="KAK3243000.1"/>
    <property type="molecule type" value="Genomic_DNA"/>
</dbReference>
<evidence type="ECO:0000313" key="1">
    <source>
        <dbReference type="EMBL" id="KAK3243000.1"/>
    </source>
</evidence>
<sequence>MAIHVVSDSEHLGRDDYYLSCARARLHPPKSSRHVVTATYPLYFFNSIEWLWVKLRTEARRARTTDLREHDQTLAKLAPKPIILGIRDGLFSKKPLASKIGLKGVDTKTLCSSMNTVMLMKCECAGYVLGNITTGLMDELCVINKGPTFEETDRLGVVPVDLTLNRRFYSQASRSEKSQIVPFHSHPLVIKEVLGRHAPPSYEDGACFLSMLRASNYHMIFGYSGIYVIEKLRGDDWTDRLSRPTIHKFLTDVYGAAVVSDNFVDNRTTEILALHSGSGASVTTRELRFIRQMSFDTLEDIQEYLLAYMHMFRMRLAVEYYPYIFQN</sequence>
<proteinExistence type="predicted"/>
<accession>A0AAE0F428</accession>
<comment type="caution">
    <text evidence="2">The sequence shown here is derived from an EMBL/GenBank/DDBJ whole genome shotgun (WGS) entry which is preliminary data.</text>
</comment>
<reference evidence="2" key="2">
    <citation type="submission" date="2023-06" db="EMBL/GenBank/DDBJ databases">
        <title>Long-read-based genome assembly of the green algal bacterivore Cymbomonas tetramitiformis.</title>
        <authorList>
            <person name="Gyaltshen Y."/>
            <person name="Rozenberg A."/>
            <person name="Paasch A."/>
            <person name="Burns J.A."/>
            <person name="Warring S."/>
            <person name="Larson R."/>
            <person name="Maurer-Alcala X."/>
            <person name="Dacks J."/>
            <person name="Kim E."/>
        </authorList>
    </citation>
    <scope>NUCLEOTIDE SEQUENCE</scope>
    <source>
        <strain evidence="2">PLY_AMNH</strain>
    </source>
</reference>
<name>A0AAE0F428_9CHLO</name>
<reference evidence="2 3" key="1">
    <citation type="journal article" date="2015" name="Genome Biol. Evol.">
        <title>Comparative Genomics of a Bacterivorous Green Alga Reveals Evolutionary Causalities and Consequences of Phago-Mixotrophic Mode of Nutrition.</title>
        <authorList>
            <person name="Burns J.A."/>
            <person name="Paasch A."/>
            <person name="Narechania A."/>
            <person name="Kim E."/>
        </authorList>
    </citation>
    <scope>NUCLEOTIDE SEQUENCE [LARGE SCALE GENOMIC DNA]</scope>
    <source>
        <strain evidence="2">PLY_AMNH</strain>
    </source>
</reference>
<organism evidence="2 3">
    <name type="scientific">Cymbomonas tetramitiformis</name>
    <dbReference type="NCBI Taxonomy" id="36881"/>
    <lineage>
        <taxon>Eukaryota</taxon>
        <taxon>Viridiplantae</taxon>
        <taxon>Chlorophyta</taxon>
        <taxon>Pyramimonadophyceae</taxon>
        <taxon>Pyramimonadales</taxon>
        <taxon>Pyramimonadaceae</taxon>
        <taxon>Cymbomonas</taxon>
    </lineage>
</organism>